<organism evidence="1 2">
    <name type="scientific">Capsicum baccatum</name>
    <name type="common">Peruvian pepper</name>
    <dbReference type="NCBI Taxonomy" id="33114"/>
    <lineage>
        <taxon>Eukaryota</taxon>
        <taxon>Viridiplantae</taxon>
        <taxon>Streptophyta</taxon>
        <taxon>Embryophyta</taxon>
        <taxon>Tracheophyta</taxon>
        <taxon>Spermatophyta</taxon>
        <taxon>Magnoliopsida</taxon>
        <taxon>eudicotyledons</taxon>
        <taxon>Gunneridae</taxon>
        <taxon>Pentapetalae</taxon>
        <taxon>asterids</taxon>
        <taxon>lamiids</taxon>
        <taxon>Solanales</taxon>
        <taxon>Solanaceae</taxon>
        <taxon>Solanoideae</taxon>
        <taxon>Capsiceae</taxon>
        <taxon>Capsicum</taxon>
    </lineage>
</organism>
<accession>A0A2G2VTB9</accession>
<dbReference type="AlphaFoldDB" id="A0A2G2VTB9"/>
<evidence type="ECO:0000313" key="1">
    <source>
        <dbReference type="EMBL" id="PHT36239.1"/>
    </source>
</evidence>
<dbReference type="STRING" id="33114.A0A2G2VTB9"/>
<name>A0A2G2VTB9_CAPBA</name>
<reference evidence="1 2" key="1">
    <citation type="journal article" date="2017" name="Genome Biol.">
        <title>New reference genome sequences of hot pepper reveal the massive evolution of plant disease-resistance genes by retroduplication.</title>
        <authorList>
            <person name="Kim S."/>
            <person name="Park J."/>
            <person name="Yeom S.I."/>
            <person name="Kim Y.M."/>
            <person name="Seo E."/>
            <person name="Kim K.T."/>
            <person name="Kim M.S."/>
            <person name="Lee J.M."/>
            <person name="Cheong K."/>
            <person name="Shin H.S."/>
            <person name="Kim S.B."/>
            <person name="Han K."/>
            <person name="Lee J."/>
            <person name="Park M."/>
            <person name="Lee H.A."/>
            <person name="Lee H.Y."/>
            <person name="Lee Y."/>
            <person name="Oh S."/>
            <person name="Lee J.H."/>
            <person name="Choi E."/>
            <person name="Choi E."/>
            <person name="Lee S.E."/>
            <person name="Jeon J."/>
            <person name="Kim H."/>
            <person name="Choi G."/>
            <person name="Song H."/>
            <person name="Lee J."/>
            <person name="Lee S.C."/>
            <person name="Kwon J.K."/>
            <person name="Lee H.Y."/>
            <person name="Koo N."/>
            <person name="Hong Y."/>
            <person name="Kim R.W."/>
            <person name="Kang W.H."/>
            <person name="Huh J.H."/>
            <person name="Kang B.C."/>
            <person name="Yang T.J."/>
            <person name="Lee Y.H."/>
            <person name="Bennetzen J.L."/>
            <person name="Choi D."/>
        </authorList>
    </citation>
    <scope>NUCLEOTIDE SEQUENCE [LARGE SCALE GENOMIC DNA]</scope>
    <source>
        <strain evidence="2">cv. PBC81</strain>
    </source>
</reference>
<reference evidence="2" key="2">
    <citation type="journal article" date="2017" name="J. Anim. Genet.">
        <title>Multiple reference genome sequences of hot pepper reveal the massive evolution of plant disease resistance genes by retroduplication.</title>
        <authorList>
            <person name="Kim S."/>
            <person name="Park J."/>
            <person name="Yeom S.-I."/>
            <person name="Kim Y.-M."/>
            <person name="Seo E."/>
            <person name="Kim K.-T."/>
            <person name="Kim M.-S."/>
            <person name="Lee J.M."/>
            <person name="Cheong K."/>
            <person name="Shin H.-S."/>
            <person name="Kim S.-B."/>
            <person name="Han K."/>
            <person name="Lee J."/>
            <person name="Park M."/>
            <person name="Lee H.-A."/>
            <person name="Lee H.-Y."/>
            <person name="Lee Y."/>
            <person name="Oh S."/>
            <person name="Lee J.H."/>
            <person name="Choi E."/>
            <person name="Choi E."/>
            <person name="Lee S.E."/>
            <person name="Jeon J."/>
            <person name="Kim H."/>
            <person name="Choi G."/>
            <person name="Song H."/>
            <person name="Lee J."/>
            <person name="Lee S.-C."/>
            <person name="Kwon J.-K."/>
            <person name="Lee H.-Y."/>
            <person name="Koo N."/>
            <person name="Hong Y."/>
            <person name="Kim R.W."/>
            <person name="Kang W.-H."/>
            <person name="Huh J.H."/>
            <person name="Kang B.-C."/>
            <person name="Yang T.-J."/>
            <person name="Lee Y.-H."/>
            <person name="Bennetzen J.L."/>
            <person name="Choi D."/>
        </authorList>
    </citation>
    <scope>NUCLEOTIDE SEQUENCE [LARGE SCALE GENOMIC DNA]</scope>
    <source>
        <strain evidence="2">cv. PBC81</strain>
    </source>
</reference>
<comment type="caution">
    <text evidence="1">The sequence shown here is derived from an EMBL/GenBank/DDBJ whole genome shotgun (WGS) entry which is preliminary data.</text>
</comment>
<dbReference type="Proteomes" id="UP000224567">
    <property type="component" value="Unassembled WGS sequence"/>
</dbReference>
<proteinExistence type="predicted"/>
<dbReference type="OrthoDB" id="1414216at2759"/>
<gene>
    <name evidence="1" type="ORF">CQW23_23939</name>
</gene>
<evidence type="ECO:0000313" key="2">
    <source>
        <dbReference type="Proteomes" id="UP000224567"/>
    </source>
</evidence>
<sequence>MVLGFYFREKLCGFLVDAPEICFFTCYDLLLHRKDGFIHHLEDYDEISKLADIITGDDILELVLGYMFNELKDCSYSTLHSSLSTSLALQHEIGNNVVKSGGITTLPAFYISESVKVAISYRDRELTHISDA</sequence>
<dbReference type="EMBL" id="MLFT02000010">
    <property type="protein sequence ID" value="PHT36239.1"/>
    <property type="molecule type" value="Genomic_DNA"/>
</dbReference>
<keyword evidence="2" id="KW-1185">Reference proteome</keyword>
<protein>
    <submittedName>
        <fullName evidence="1">Uncharacterized protein</fullName>
    </submittedName>
</protein>